<dbReference type="PRINTS" id="PR00741">
    <property type="entry name" value="GLHYDRLASE29"/>
</dbReference>
<protein>
    <recommendedName>
        <fullName evidence="3">alpha-L-fucosidase</fullName>
        <ecNumber evidence="3">3.2.1.51</ecNumber>
    </recommendedName>
</protein>
<dbReference type="GO" id="GO:0006004">
    <property type="term" value="P:fucose metabolic process"/>
    <property type="evidence" value="ECO:0007669"/>
    <property type="project" value="InterPro"/>
</dbReference>
<feature type="domain" description="Alpha-L-fucosidase C-terminal" evidence="8">
    <location>
        <begin position="404"/>
        <end position="483"/>
    </location>
</feature>
<dbReference type="Proteomes" id="UP000346198">
    <property type="component" value="Unassembled WGS sequence"/>
</dbReference>
<accession>A0A6C2UIE2</accession>
<dbReference type="InterPro" id="IPR000933">
    <property type="entry name" value="Glyco_hydro_29"/>
</dbReference>
<evidence type="ECO:0000259" key="8">
    <source>
        <dbReference type="Pfam" id="PF16757"/>
    </source>
</evidence>
<comment type="similarity">
    <text evidence="2">Belongs to the glycosyl hydrolase 29 family.</text>
</comment>
<dbReference type="Gene3D" id="3.20.20.80">
    <property type="entry name" value="Glycosidases"/>
    <property type="match status" value="1"/>
</dbReference>
<keyword evidence="5" id="KW-0378">Hydrolase</keyword>
<comment type="function">
    <text evidence="1">Alpha-L-fucosidase is responsible for hydrolyzing the alpha-1,6-linked fucose joined to the reducing-end N-acetylglucosamine of the carbohydrate moieties of glycoproteins.</text>
</comment>
<evidence type="ECO:0000256" key="5">
    <source>
        <dbReference type="ARBA" id="ARBA00022801"/>
    </source>
</evidence>
<dbReference type="InterPro" id="IPR057739">
    <property type="entry name" value="Glyco_hydro_29_N"/>
</dbReference>
<dbReference type="PANTHER" id="PTHR10030">
    <property type="entry name" value="ALPHA-L-FUCOSIDASE"/>
    <property type="match status" value="1"/>
</dbReference>
<sequence length="496" mass="56010">MAAVAASMVAFGGSLTGSEIKTGPYTPDWDSIRQHPGAPEWFLDGKLGIYTHWGPISKANEFRPDHAYGRDMYDPKQDEFEYHVKTHGSQHEVGYKDLVSMFQPVEFDAEVWADLFAEAGARFAGPVAMHHDNFAMWGSEVTPWNIERTFGRDTCAELEKAIRARGMKFVTSFHHAYSWHYYRHAYAYDAGKPGNESLYCKPHAEDVGQKSPEAAEFCREWLAKLVEVINKYEPDFIWFDWGIAAMPEEPVLDFFTHYLNSAAEWDKEVIVTFKQNPKKAFPGDFTVMDHERGGHLELSDKPWVNDTSVGPWFYNAKFAEKGVVETDTLVELFVDLVSKNGCLLLNIPPDPLGRIPASAVRALKELGQWNKVNGEAIFETRPWVKAEEGDGKIEGKMRIKSAMTSSDIRFTRNKSGDTLYVITMDWPEGGNMQVKTLAKGRLDLGSVKSISRVDNGLDLAWEQNQDGLNIALGEQPETNFAHAVKIVFEEKIPKLK</sequence>
<dbReference type="EMBL" id="CAAHFH010000001">
    <property type="protein sequence ID" value="VGO19227.1"/>
    <property type="molecule type" value="Genomic_DNA"/>
</dbReference>
<name>A0A6C2UIE2_9BACT</name>
<dbReference type="InterPro" id="IPR013780">
    <property type="entry name" value="Glyco_hydro_b"/>
</dbReference>
<evidence type="ECO:0000256" key="2">
    <source>
        <dbReference type="ARBA" id="ARBA00007951"/>
    </source>
</evidence>
<evidence type="ECO:0000256" key="6">
    <source>
        <dbReference type="ARBA" id="ARBA00023295"/>
    </source>
</evidence>
<dbReference type="EC" id="3.2.1.51" evidence="3"/>
<evidence type="ECO:0000313" key="9">
    <source>
        <dbReference type="EMBL" id="VGO19227.1"/>
    </source>
</evidence>
<dbReference type="AlphaFoldDB" id="A0A6C2UIE2"/>
<gene>
    <name evidence="9" type="ORF">SCARR_01284</name>
</gene>
<dbReference type="GO" id="GO:0016139">
    <property type="term" value="P:glycoside catabolic process"/>
    <property type="evidence" value="ECO:0007669"/>
    <property type="project" value="TreeGrafter"/>
</dbReference>
<dbReference type="SMART" id="SM00812">
    <property type="entry name" value="Alpha_L_fucos"/>
    <property type="match status" value="1"/>
</dbReference>
<keyword evidence="6" id="KW-0326">Glycosidase</keyword>
<dbReference type="SUPFAM" id="SSF51445">
    <property type="entry name" value="(Trans)glycosidases"/>
    <property type="match status" value="1"/>
</dbReference>
<keyword evidence="10" id="KW-1185">Reference proteome</keyword>
<evidence type="ECO:0000256" key="3">
    <source>
        <dbReference type="ARBA" id="ARBA00012662"/>
    </source>
</evidence>
<evidence type="ECO:0000256" key="1">
    <source>
        <dbReference type="ARBA" id="ARBA00004071"/>
    </source>
</evidence>
<proteinExistence type="inferred from homology"/>
<feature type="domain" description="Glycoside hydrolase family 29 N-terminal" evidence="7">
    <location>
        <begin position="18"/>
        <end position="375"/>
    </location>
</feature>
<evidence type="ECO:0000313" key="10">
    <source>
        <dbReference type="Proteomes" id="UP000346198"/>
    </source>
</evidence>
<dbReference type="Pfam" id="PF01120">
    <property type="entry name" value="Alpha_L_fucos"/>
    <property type="match status" value="1"/>
</dbReference>
<evidence type="ECO:0000256" key="4">
    <source>
        <dbReference type="ARBA" id="ARBA00022729"/>
    </source>
</evidence>
<dbReference type="GO" id="GO:0004560">
    <property type="term" value="F:alpha-L-fucosidase activity"/>
    <property type="evidence" value="ECO:0007669"/>
    <property type="project" value="InterPro"/>
</dbReference>
<dbReference type="InterPro" id="IPR017853">
    <property type="entry name" value="GH"/>
</dbReference>
<dbReference type="Gene3D" id="2.60.40.1180">
    <property type="entry name" value="Golgi alpha-mannosidase II"/>
    <property type="match status" value="1"/>
</dbReference>
<dbReference type="PANTHER" id="PTHR10030:SF37">
    <property type="entry name" value="ALPHA-L-FUCOSIDASE-RELATED"/>
    <property type="match status" value="1"/>
</dbReference>
<dbReference type="InterPro" id="IPR031919">
    <property type="entry name" value="Fucosidase_C"/>
</dbReference>
<dbReference type="GO" id="GO:0005764">
    <property type="term" value="C:lysosome"/>
    <property type="evidence" value="ECO:0007669"/>
    <property type="project" value="TreeGrafter"/>
</dbReference>
<dbReference type="Pfam" id="PF16757">
    <property type="entry name" value="Fucosidase_C"/>
    <property type="match status" value="1"/>
</dbReference>
<dbReference type="InterPro" id="IPR016286">
    <property type="entry name" value="FUC_metazoa-typ"/>
</dbReference>
<keyword evidence="4" id="KW-0732">Signal</keyword>
<reference evidence="9 10" key="1">
    <citation type="submission" date="2019-04" db="EMBL/GenBank/DDBJ databases">
        <authorList>
            <person name="Van Vliet M D."/>
        </authorList>
    </citation>
    <scope>NUCLEOTIDE SEQUENCE [LARGE SCALE GENOMIC DNA]</scope>
    <source>
        <strain evidence="9 10">F21</strain>
    </source>
</reference>
<dbReference type="PIRSF" id="PIRSF001092">
    <property type="entry name" value="Alpha-L-fucosidase"/>
    <property type="match status" value="1"/>
</dbReference>
<organism evidence="9 10">
    <name type="scientific">Pontiella sulfatireligans</name>
    <dbReference type="NCBI Taxonomy" id="2750658"/>
    <lineage>
        <taxon>Bacteria</taxon>
        <taxon>Pseudomonadati</taxon>
        <taxon>Kiritimatiellota</taxon>
        <taxon>Kiritimatiellia</taxon>
        <taxon>Kiritimatiellales</taxon>
        <taxon>Pontiellaceae</taxon>
        <taxon>Pontiella</taxon>
    </lineage>
</organism>
<evidence type="ECO:0000259" key="7">
    <source>
        <dbReference type="Pfam" id="PF01120"/>
    </source>
</evidence>